<dbReference type="PANTHER" id="PTHR43876:SF10">
    <property type="entry name" value="3-DEMETHOXYUBIQUINOL 3-HYDROXYLASE"/>
    <property type="match status" value="1"/>
</dbReference>
<dbReference type="Pfam" id="PF01494">
    <property type="entry name" value="FAD_binding_3"/>
    <property type="match status" value="1"/>
</dbReference>
<dbReference type="GO" id="GO:0008682">
    <property type="term" value="F:3-demethoxyubiquinol 3-hydroxylase activity"/>
    <property type="evidence" value="ECO:0007669"/>
    <property type="project" value="TreeGrafter"/>
</dbReference>
<dbReference type="GO" id="GO:0006744">
    <property type="term" value="P:ubiquinone biosynthetic process"/>
    <property type="evidence" value="ECO:0007669"/>
    <property type="project" value="UniProtKB-UniPathway"/>
</dbReference>
<dbReference type="SUPFAM" id="SSF51905">
    <property type="entry name" value="FAD/NAD(P)-binding domain"/>
    <property type="match status" value="1"/>
</dbReference>
<evidence type="ECO:0000256" key="6">
    <source>
        <dbReference type="ARBA" id="ARBA00023002"/>
    </source>
</evidence>
<evidence type="ECO:0000256" key="8">
    <source>
        <dbReference type="ARBA" id="ARBA00065734"/>
    </source>
</evidence>
<dbReference type="Proteomes" id="UP000199308">
    <property type="component" value="Unassembled WGS sequence"/>
</dbReference>
<dbReference type="InterPro" id="IPR002938">
    <property type="entry name" value="FAD-bd"/>
</dbReference>
<comment type="cofactor">
    <cofactor evidence="1">
        <name>FAD</name>
        <dbReference type="ChEBI" id="CHEBI:57692"/>
    </cofactor>
</comment>
<evidence type="ECO:0000256" key="1">
    <source>
        <dbReference type="ARBA" id="ARBA00001974"/>
    </source>
</evidence>
<evidence type="ECO:0000313" key="11">
    <source>
        <dbReference type="Proteomes" id="UP000199308"/>
    </source>
</evidence>
<dbReference type="UniPathway" id="UPA00232"/>
<comment type="subunit">
    <text evidence="8">Component of the Ubi complex metabolon, which regroups five ubiquinone biosynthesis proteins (UbiE, UbiF, UbiG, UbiH and UbiI) and two accessory factors (UbiK and the lipid-binding protein UbiJ).</text>
</comment>
<gene>
    <name evidence="10" type="ORF">SAMN05660429_02080</name>
</gene>
<feature type="domain" description="FAD-binding" evidence="9">
    <location>
        <begin position="4"/>
        <end position="337"/>
    </location>
</feature>
<keyword evidence="4" id="KW-0285">Flavoprotein</keyword>
<evidence type="ECO:0000313" key="10">
    <source>
        <dbReference type="EMBL" id="SET56128.1"/>
    </source>
</evidence>
<organism evidence="10 11">
    <name type="scientific">Thalassotalea agarivorans</name>
    <name type="common">Thalassomonas agarivorans</name>
    <dbReference type="NCBI Taxonomy" id="349064"/>
    <lineage>
        <taxon>Bacteria</taxon>
        <taxon>Pseudomonadati</taxon>
        <taxon>Pseudomonadota</taxon>
        <taxon>Gammaproteobacteria</taxon>
        <taxon>Alteromonadales</taxon>
        <taxon>Colwelliaceae</taxon>
        <taxon>Thalassotalea</taxon>
    </lineage>
</organism>
<dbReference type="InterPro" id="IPR036188">
    <property type="entry name" value="FAD/NAD-bd_sf"/>
</dbReference>
<name>A0A1I0FF13_THASX</name>
<keyword evidence="7" id="KW-0503">Monooxygenase</keyword>
<dbReference type="FunFam" id="3.50.50.60:FF:000021">
    <property type="entry name" value="Ubiquinone biosynthesis monooxygenase COQ6"/>
    <property type="match status" value="1"/>
</dbReference>
<evidence type="ECO:0000256" key="2">
    <source>
        <dbReference type="ARBA" id="ARBA00004749"/>
    </source>
</evidence>
<accession>A0A1I0FF13</accession>
<evidence type="ECO:0000256" key="5">
    <source>
        <dbReference type="ARBA" id="ARBA00022827"/>
    </source>
</evidence>
<dbReference type="GO" id="GO:0071949">
    <property type="term" value="F:FAD binding"/>
    <property type="evidence" value="ECO:0007669"/>
    <property type="project" value="InterPro"/>
</dbReference>
<comment type="similarity">
    <text evidence="3">Belongs to the UbiH/COQ6 family.</text>
</comment>
<dbReference type="EMBL" id="FOHK01000009">
    <property type="protein sequence ID" value="SET56128.1"/>
    <property type="molecule type" value="Genomic_DNA"/>
</dbReference>
<dbReference type="OrthoDB" id="9769565at2"/>
<proteinExistence type="inferred from homology"/>
<dbReference type="GO" id="GO:0110142">
    <property type="term" value="C:ubiquinone biosynthesis complex"/>
    <property type="evidence" value="ECO:0007669"/>
    <property type="project" value="UniProtKB-ARBA"/>
</dbReference>
<dbReference type="InterPro" id="IPR051205">
    <property type="entry name" value="UbiH/COQ6_monooxygenase"/>
</dbReference>
<comment type="pathway">
    <text evidence="2">Cofactor biosynthesis; ubiquinone biosynthesis.</text>
</comment>
<keyword evidence="5" id="KW-0274">FAD</keyword>
<dbReference type="InterPro" id="IPR010971">
    <property type="entry name" value="UbiH/COQ6"/>
</dbReference>
<evidence type="ECO:0000256" key="7">
    <source>
        <dbReference type="ARBA" id="ARBA00023033"/>
    </source>
</evidence>
<sequence length="389" mass="43007">MQKFDVIVVGGGMVGASVALSLAEQGLTIAVIEKQQPSHVDDSAPYNLRVSAISLGSEQLLKQLDVWQHIVSQRHAPYRKLAIWESDYSYTEFDAASISQPHLGHIIENHVIQHAIWQKLSGHNNVQLFVGESVTALVQDNKQCNIQLSNSEHMSAKLLLAADGAHSTIRQLANIGTTGWDYQQSAMLINVETEYEQQDITWQYMTPQGPRAFLPLQHNQASLVWYDSPDKIKQLLSLNNQQLTDAVEATFPSRLGKVSVIDKGAFPLTRRHANRYSQGRVVLLGDAAHTINPLAGQGVNIGFKDVKALVEHIVSAIAEGKPWDNKDVLKGYERARRTDNLLMMSAMDAFYFGFKHPSGVVKLLRNAGLAIANKAPVIKEQALKYACGL</sequence>
<keyword evidence="6" id="KW-0560">Oxidoreductase</keyword>
<dbReference type="PRINTS" id="PR00420">
    <property type="entry name" value="RNGMNOXGNASE"/>
</dbReference>
<evidence type="ECO:0000256" key="4">
    <source>
        <dbReference type="ARBA" id="ARBA00022630"/>
    </source>
</evidence>
<dbReference type="Gene3D" id="3.50.50.60">
    <property type="entry name" value="FAD/NAD(P)-binding domain"/>
    <property type="match status" value="2"/>
</dbReference>
<dbReference type="NCBIfam" id="TIGR01988">
    <property type="entry name" value="Ubi-OHases"/>
    <property type="match status" value="1"/>
</dbReference>
<dbReference type="PANTHER" id="PTHR43876">
    <property type="entry name" value="UBIQUINONE BIOSYNTHESIS MONOOXYGENASE COQ6, MITOCHONDRIAL"/>
    <property type="match status" value="1"/>
</dbReference>
<protein>
    <submittedName>
        <fullName evidence="10">2-octaprenyl-3-methyl-6-methoxy-1,4-benzoquinol hydroxylase</fullName>
    </submittedName>
</protein>
<reference evidence="10 11" key="1">
    <citation type="submission" date="2016-10" db="EMBL/GenBank/DDBJ databases">
        <authorList>
            <person name="de Groot N.N."/>
        </authorList>
    </citation>
    <scope>NUCLEOTIDE SEQUENCE [LARGE SCALE GENOMIC DNA]</scope>
    <source>
        <strain evidence="10 11">DSM 19706</strain>
    </source>
</reference>
<dbReference type="RefSeq" id="WP_093329918.1">
    <property type="nucleotide sequence ID" value="NZ_AP027363.1"/>
</dbReference>
<dbReference type="AlphaFoldDB" id="A0A1I0FF13"/>
<evidence type="ECO:0000259" key="9">
    <source>
        <dbReference type="Pfam" id="PF01494"/>
    </source>
</evidence>
<evidence type="ECO:0000256" key="3">
    <source>
        <dbReference type="ARBA" id="ARBA00005349"/>
    </source>
</evidence>
<dbReference type="STRING" id="349064.SAMN05660429_02080"/>
<keyword evidence="11" id="KW-1185">Reference proteome</keyword>